<accession>A0A328ACL7</accession>
<evidence type="ECO:0000313" key="4">
    <source>
        <dbReference type="EMBL" id="RAK52492.1"/>
    </source>
</evidence>
<proteinExistence type="predicted"/>
<dbReference type="PANTHER" id="PTHR36927">
    <property type="entry name" value="BLR4337 PROTEIN"/>
    <property type="match status" value="1"/>
</dbReference>
<keyword evidence="2" id="KW-0472">Membrane</keyword>
<dbReference type="EMBL" id="QFYR01000002">
    <property type="protein sequence ID" value="RAK52492.1"/>
    <property type="molecule type" value="Genomic_DNA"/>
</dbReference>
<dbReference type="RefSeq" id="WP_111514778.1">
    <property type="nucleotide sequence ID" value="NZ_QFYR01000002.1"/>
</dbReference>
<evidence type="ECO:0000313" key="5">
    <source>
        <dbReference type="Proteomes" id="UP000249725"/>
    </source>
</evidence>
<keyword evidence="5" id="KW-1185">Reference proteome</keyword>
<evidence type="ECO:0000259" key="3">
    <source>
        <dbReference type="Pfam" id="PF01757"/>
    </source>
</evidence>
<evidence type="ECO:0000256" key="1">
    <source>
        <dbReference type="SAM" id="MobiDB-lite"/>
    </source>
</evidence>
<dbReference type="AlphaFoldDB" id="A0A328ACL7"/>
<feature type="transmembrane region" description="Helical" evidence="2">
    <location>
        <begin position="276"/>
        <end position="294"/>
    </location>
</feature>
<feature type="transmembrane region" description="Helical" evidence="2">
    <location>
        <begin position="504"/>
        <end position="526"/>
    </location>
</feature>
<reference evidence="5" key="1">
    <citation type="submission" date="2018-05" db="EMBL/GenBank/DDBJ databases">
        <authorList>
            <person name="Li X."/>
        </authorList>
    </citation>
    <scope>NUCLEOTIDE SEQUENCE [LARGE SCALE GENOMIC DNA]</scope>
    <source>
        <strain evidence="5">YIM 73061</strain>
    </source>
</reference>
<feature type="transmembrane region" description="Helical" evidence="2">
    <location>
        <begin position="127"/>
        <end position="145"/>
    </location>
</feature>
<feature type="transmembrane region" description="Helical" evidence="2">
    <location>
        <begin position="306"/>
        <end position="329"/>
    </location>
</feature>
<feature type="region of interest" description="Disordered" evidence="1">
    <location>
        <begin position="1"/>
        <end position="42"/>
    </location>
</feature>
<dbReference type="Pfam" id="PF01757">
    <property type="entry name" value="Acyl_transf_3"/>
    <property type="match status" value="1"/>
</dbReference>
<dbReference type="Proteomes" id="UP000249725">
    <property type="component" value="Unassembled WGS sequence"/>
</dbReference>
<feature type="transmembrane region" description="Helical" evidence="2">
    <location>
        <begin position="179"/>
        <end position="197"/>
    </location>
</feature>
<organism evidence="4 5">
    <name type="scientific">Phenylobacterium deserti</name>
    <dbReference type="NCBI Taxonomy" id="1914756"/>
    <lineage>
        <taxon>Bacteria</taxon>
        <taxon>Pseudomonadati</taxon>
        <taxon>Pseudomonadota</taxon>
        <taxon>Alphaproteobacteria</taxon>
        <taxon>Caulobacterales</taxon>
        <taxon>Caulobacteraceae</taxon>
        <taxon>Phenylobacterium</taxon>
    </lineage>
</organism>
<keyword evidence="2" id="KW-1133">Transmembrane helix</keyword>
<feature type="transmembrane region" description="Helical" evidence="2">
    <location>
        <begin position="425"/>
        <end position="448"/>
    </location>
</feature>
<comment type="caution">
    <text evidence="4">The sequence shown here is derived from an EMBL/GenBank/DDBJ whole genome shotgun (WGS) entry which is preliminary data.</text>
</comment>
<feature type="transmembrane region" description="Helical" evidence="2">
    <location>
        <begin position="88"/>
        <end position="107"/>
    </location>
</feature>
<feature type="transmembrane region" description="Helical" evidence="2">
    <location>
        <begin position="532"/>
        <end position="550"/>
    </location>
</feature>
<feature type="transmembrane region" description="Helical" evidence="2">
    <location>
        <begin position="468"/>
        <end position="497"/>
    </location>
</feature>
<protein>
    <recommendedName>
        <fullName evidence="3">Acyltransferase 3 domain-containing protein</fullName>
    </recommendedName>
</protein>
<feature type="transmembrane region" description="Helical" evidence="2">
    <location>
        <begin position="247"/>
        <end position="264"/>
    </location>
</feature>
<evidence type="ECO:0000256" key="2">
    <source>
        <dbReference type="SAM" id="Phobius"/>
    </source>
</evidence>
<name>A0A328ACL7_9CAUL</name>
<dbReference type="PANTHER" id="PTHR36927:SF3">
    <property type="entry name" value="GLUCANS BIOSYNTHESIS PROTEIN C"/>
    <property type="match status" value="1"/>
</dbReference>
<dbReference type="OrthoDB" id="9809782at2"/>
<feature type="transmembrane region" description="Helical" evidence="2">
    <location>
        <begin position="341"/>
        <end position="363"/>
    </location>
</feature>
<keyword evidence="2" id="KW-0812">Transmembrane</keyword>
<feature type="domain" description="Acyltransferase 3" evidence="3">
    <location>
        <begin position="46"/>
        <end position="390"/>
    </location>
</feature>
<dbReference type="GO" id="GO:0016747">
    <property type="term" value="F:acyltransferase activity, transferring groups other than amino-acyl groups"/>
    <property type="evidence" value="ECO:0007669"/>
    <property type="project" value="InterPro"/>
</dbReference>
<dbReference type="Pfam" id="PF06197">
    <property type="entry name" value="DUF998"/>
    <property type="match status" value="1"/>
</dbReference>
<feature type="transmembrane region" description="Helical" evidence="2">
    <location>
        <begin position="594"/>
        <end position="614"/>
    </location>
</feature>
<sequence>MSSIEPLSRPPVSRVAEPPRKKTRLPSSEATSAPTPSPTSASTRRYDLDWIRITAFGLLILYHVALVYAPFDWHIRSTHTFGWVREALLVSSPWRLTLLFLVSGSALRFMSTGQGPRSLIAARLKRLGPPLLFGVLFLVPIQSWIEAMDKGSWSASLLAWWLREFSPAGLANGAPLNHLWFLLYAAVYSLAAIAVFGDPQRAARLEARLSDLLTGWRALAVPVAYLIAIRILLFPLFGLTNQLATDWYNHALSFGAFSLGFLLARRETLWRDLERFRWISLCVAVLALPVMMAQDAHPGGGAFLGIPRAVIFGLDQWATIAAILGFVYRHLRNVSGPLLRYLTDAVFPCYLAHQTVLVVAIWLLKPRGLPAAAEALVLVGVTFAGSLLIYEAVRRVPPIRPLWGLKPLATSAETQAPKLYARRRMLLACGMIAPLLAFATTLLAVAAYPDFNHARQYLSELGGASAHLPIIFNAGVLAAGLMAALAGCGFGLALIALSRAHISGALTGVVFVLAGCGLAVAAIYPWPDPRHLAINLALGIQLAPLLLLWGLRAQPELGRLKLFLAIVFVVMAVLTVLTKHLLFPGTVNDANVGWWERAYAVVLVGWVGVAAYVLERRLRSESCASKAA</sequence>
<feature type="transmembrane region" description="Helical" evidence="2">
    <location>
        <begin position="369"/>
        <end position="390"/>
    </location>
</feature>
<gene>
    <name evidence="4" type="ORF">DJ018_09770</name>
</gene>
<feature type="compositionally biased region" description="Low complexity" evidence="1">
    <location>
        <begin position="26"/>
        <end position="42"/>
    </location>
</feature>
<feature type="transmembrane region" description="Helical" evidence="2">
    <location>
        <begin position="218"/>
        <end position="241"/>
    </location>
</feature>
<feature type="transmembrane region" description="Helical" evidence="2">
    <location>
        <begin position="50"/>
        <end position="68"/>
    </location>
</feature>
<dbReference type="InterPro" id="IPR002656">
    <property type="entry name" value="Acyl_transf_3_dom"/>
</dbReference>
<feature type="transmembrane region" description="Helical" evidence="2">
    <location>
        <begin position="562"/>
        <end position="582"/>
    </location>
</feature>
<dbReference type="InterPro" id="IPR050623">
    <property type="entry name" value="Glucan_succinyl_AcylTrfase"/>
</dbReference>
<dbReference type="InterPro" id="IPR009339">
    <property type="entry name" value="DUF998"/>
</dbReference>